<dbReference type="InterPro" id="IPR050230">
    <property type="entry name" value="CALM/Myosin/TropC-like"/>
</dbReference>
<evidence type="ECO:0000256" key="2">
    <source>
        <dbReference type="ARBA" id="ARBA00022837"/>
    </source>
</evidence>
<accession>A0A8T0GTQ8</accession>
<keyword evidence="1" id="KW-0677">Repeat</keyword>
<reference evidence="5" key="1">
    <citation type="submission" date="2020-06" db="EMBL/GenBank/DDBJ databases">
        <title>WGS assembly of Ceratodon purpureus strain R40.</title>
        <authorList>
            <person name="Carey S.B."/>
            <person name="Jenkins J."/>
            <person name="Shu S."/>
            <person name="Lovell J.T."/>
            <person name="Sreedasyam A."/>
            <person name="Maumus F."/>
            <person name="Tiley G.P."/>
            <person name="Fernandez-Pozo N."/>
            <person name="Barry K."/>
            <person name="Chen C."/>
            <person name="Wang M."/>
            <person name="Lipzen A."/>
            <person name="Daum C."/>
            <person name="Saski C.A."/>
            <person name="Payton A.C."/>
            <person name="Mcbreen J.C."/>
            <person name="Conrad R.E."/>
            <person name="Kollar L.M."/>
            <person name="Olsson S."/>
            <person name="Huttunen S."/>
            <person name="Landis J.B."/>
            <person name="Wickett N.J."/>
            <person name="Johnson M.G."/>
            <person name="Rensing S.A."/>
            <person name="Grimwood J."/>
            <person name="Schmutz J."/>
            <person name="Mcdaniel S.F."/>
        </authorList>
    </citation>
    <scope>NUCLEOTIDE SEQUENCE</scope>
    <source>
        <strain evidence="5">R40</strain>
    </source>
</reference>
<dbReference type="InterPro" id="IPR018247">
    <property type="entry name" value="EF_Hand_1_Ca_BS"/>
</dbReference>
<dbReference type="PANTHER" id="PTHR23048">
    <property type="entry name" value="MYOSIN LIGHT CHAIN 1, 3"/>
    <property type="match status" value="1"/>
</dbReference>
<evidence type="ECO:0000256" key="1">
    <source>
        <dbReference type="ARBA" id="ARBA00022737"/>
    </source>
</evidence>
<dbReference type="InterPro" id="IPR011992">
    <property type="entry name" value="EF-hand-dom_pair"/>
</dbReference>
<evidence type="ECO:0000256" key="3">
    <source>
        <dbReference type="SAM" id="MobiDB-lite"/>
    </source>
</evidence>
<dbReference type="GO" id="GO:0016460">
    <property type="term" value="C:myosin II complex"/>
    <property type="evidence" value="ECO:0007669"/>
    <property type="project" value="TreeGrafter"/>
</dbReference>
<feature type="region of interest" description="Disordered" evidence="3">
    <location>
        <begin position="1"/>
        <end position="48"/>
    </location>
</feature>
<protein>
    <recommendedName>
        <fullName evidence="4">EF-hand domain-containing protein</fullName>
    </recommendedName>
</protein>
<feature type="domain" description="EF-hand" evidence="4">
    <location>
        <begin position="142"/>
        <end position="177"/>
    </location>
</feature>
<evidence type="ECO:0000259" key="4">
    <source>
        <dbReference type="PROSITE" id="PS50222"/>
    </source>
</evidence>
<evidence type="ECO:0000313" key="5">
    <source>
        <dbReference type="EMBL" id="KAG0560342.1"/>
    </source>
</evidence>
<dbReference type="AlphaFoldDB" id="A0A8T0GTQ8"/>
<dbReference type="PANTHER" id="PTHR23048:SF59">
    <property type="entry name" value="EF-HAND SUPERFAMILY PROTEIN"/>
    <property type="match status" value="1"/>
</dbReference>
<dbReference type="OrthoDB" id="1929303at2759"/>
<name>A0A8T0GTQ8_CERPU</name>
<dbReference type="FunFam" id="1.10.238.10:FF:000001">
    <property type="entry name" value="Calmodulin 1"/>
    <property type="match status" value="1"/>
</dbReference>
<dbReference type="SMART" id="SM00054">
    <property type="entry name" value="EFh"/>
    <property type="match status" value="4"/>
</dbReference>
<sequence length="218" mass="25423">MMANLERNRRFSASSPLSRPAPTPAHEPSPRIPTSLHPGLPLSYKGASPRRSITGRVFRKHALHRITEEHKQEIRMAFELFDSRKVGKMNYRELKAAMRALEFDVKKGEVKMLLEKFSKDSGDEVNYEEFLEIMVHKFKDKDPNEDVMKAFRYFDEDSTGKISLKNLRKISKELGEHITDEELITMIDEFDKDSDGEISMTEFFEIMKTRDKEDDPSY</sequence>
<feature type="compositionally biased region" description="Pro residues" evidence="3">
    <location>
        <begin position="19"/>
        <end position="31"/>
    </location>
</feature>
<dbReference type="InterPro" id="IPR002048">
    <property type="entry name" value="EF_hand_dom"/>
</dbReference>
<keyword evidence="2" id="KW-0106">Calcium</keyword>
<dbReference type="SUPFAM" id="SSF47473">
    <property type="entry name" value="EF-hand"/>
    <property type="match status" value="1"/>
</dbReference>
<proteinExistence type="predicted"/>
<dbReference type="Proteomes" id="UP000822688">
    <property type="component" value="Chromosome 10"/>
</dbReference>
<organism evidence="5 6">
    <name type="scientific">Ceratodon purpureus</name>
    <name type="common">Fire moss</name>
    <name type="synonym">Dicranum purpureum</name>
    <dbReference type="NCBI Taxonomy" id="3225"/>
    <lineage>
        <taxon>Eukaryota</taxon>
        <taxon>Viridiplantae</taxon>
        <taxon>Streptophyta</taxon>
        <taxon>Embryophyta</taxon>
        <taxon>Bryophyta</taxon>
        <taxon>Bryophytina</taxon>
        <taxon>Bryopsida</taxon>
        <taxon>Dicranidae</taxon>
        <taxon>Pseudoditrichales</taxon>
        <taxon>Ditrichaceae</taxon>
        <taxon>Ceratodon</taxon>
    </lineage>
</organism>
<gene>
    <name evidence="5" type="ORF">KC19_10G173100</name>
</gene>
<keyword evidence="6" id="KW-1185">Reference proteome</keyword>
<dbReference type="CDD" id="cd00051">
    <property type="entry name" value="EFh"/>
    <property type="match status" value="1"/>
</dbReference>
<dbReference type="Gene3D" id="1.10.238.10">
    <property type="entry name" value="EF-hand"/>
    <property type="match status" value="2"/>
</dbReference>
<dbReference type="Pfam" id="PF13499">
    <property type="entry name" value="EF-hand_7"/>
    <property type="match status" value="2"/>
</dbReference>
<feature type="domain" description="EF-hand" evidence="4">
    <location>
        <begin position="69"/>
        <end position="104"/>
    </location>
</feature>
<dbReference type="PROSITE" id="PS00018">
    <property type="entry name" value="EF_HAND_1"/>
    <property type="match status" value="1"/>
</dbReference>
<comment type="caution">
    <text evidence="5">The sequence shown here is derived from an EMBL/GenBank/DDBJ whole genome shotgun (WGS) entry which is preliminary data.</text>
</comment>
<dbReference type="GO" id="GO:0005509">
    <property type="term" value="F:calcium ion binding"/>
    <property type="evidence" value="ECO:0007669"/>
    <property type="project" value="InterPro"/>
</dbReference>
<feature type="domain" description="EF-hand" evidence="4">
    <location>
        <begin position="178"/>
        <end position="213"/>
    </location>
</feature>
<dbReference type="EMBL" id="CM026431">
    <property type="protein sequence ID" value="KAG0560342.1"/>
    <property type="molecule type" value="Genomic_DNA"/>
</dbReference>
<evidence type="ECO:0000313" key="6">
    <source>
        <dbReference type="Proteomes" id="UP000822688"/>
    </source>
</evidence>
<dbReference type="PROSITE" id="PS50222">
    <property type="entry name" value="EF_HAND_2"/>
    <property type="match status" value="3"/>
</dbReference>